<comment type="caution">
    <text evidence="1">The sequence shown here is derived from an EMBL/GenBank/DDBJ whole genome shotgun (WGS) entry which is preliminary data.</text>
</comment>
<evidence type="ECO:0000313" key="2">
    <source>
        <dbReference type="Proteomes" id="UP000599312"/>
    </source>
</evidence>
<evidence type="ECO:0000313" key="1">
    <source>
        <dbReference type="EMBL" id="MBF9234611.1"/>
    </source>
</evidence>
<dbReference type="Proteomes" id="UP000599312">
    <property type="component" value="Unassembled WGS sequence"/>
</dbReference>
<organism evidence="1 2">
    <name type="scientific">Microvirga alba</name>
    <dbReference type="NCBI Taxonomy" id="2791025"/>
    <lineage>
        <taxon>Bacteria</taxon>
        <taxon>Pseudomonadati</taxon>
        <taxon>Pseudomonadota</taxon>
        <taxon>Alphaproteobacteria</taxon>
        <taxon>Hyphomicrobiales</taxon>
        <taxon>Methylobacteriaceae</taxon>
        <taxon>Microvirga</taxon>
    </lineage>
</organism>
<gene>
    <name evidence="1" type="ORF">I2H38_14630</name>
</gene>
<dbReference type="EMBL" id="JADQDO010000007">
    <property type="protein sequence ID" value="MBF9234611.1"/>
    <property type="molecule type" value="Genomic_DNA"/>
</dbReference>
<protein>
    <submittedName>
        <fullName evidence="1">Uncharacterized protein</fullName>
    </submittedName>
</protein>
<accession>A0A931BPI5</accession>
<proteinExistence type="predicted"/>
<dbReference type="RefSeq" id="WP_196272600.1">
    <property type="nucleotide sequence ID" value="NZ_JADQDO010000007.1"/>
</dbReference>
<dbReference type="AlphaFoldDB" id="A0A931BPI5"/>
<name>A0A931BPI5_9HYPH</name>
<reference evidence="1" key="1">
    <citation type="submission" date="2020-11" db="EMBL/GenBank/DDBJ databases">
        <authorList>
            <person name="Kim M.K."/>
        </authorList>
    </citation>
    <scope>NUCLEOTIDE SEQUENCE</scope>
    <source>
        <strain evidence="1">BT350</strain>
    </source>
</reference>
<keyword evidence="2" id="KW-1185">Reference proteome</keyword>
<sequence>MTIYSLEDLQRMTPDKRRQLYQNAVDRRDKGGQPIIDLIESSGLPLHSTEGLTNDDPTFLRMEEIIWSAEGREAALKATEAGLPALSGIDPLLQRELGALYGPHDLGTASAGAVVAKLMRHLGHEEAGAGSCPEGCVAKTAMKWRPRKK</sequence>